<evidence type="ECO:0000256" key="7">
    <source>
        <dbReference type="ARBA" id="ARBA00022692"/>
    </source>
</evidence>
<dbReference type="SMART" id="SM00387">
    <property type="entry name" value="HATPase_c"/>
    <property type="match status" value="1"/>
</dbReference>
<evidence type="ECO:0000256" key="8">
    <source>
        <dbReference type="ARBA" id="ARBA00022777"/>
    </source>
</evidence>
<evidence type="ECO:0000256" key="10">
    <source>
        <dbReference type="ARBA" id="ARBA00023136"/>
    </source>
</evidence>
<evidence type="ECO:0000256" key="11">
    <source>
        <dbReference type="SAM" id="Phobius"/>
    </source>
</evidence>
<dbReference type="SUPFAM" id="SSF47384">
    <property type="entry name" value="Homodimeric domain of signal transducing histidine kinase"/>
    <property type="match status" value="1"/>
</dbReference>
<dbReference type="Pfam" id="PF02518">
    <property type="entry name" value="HATPase_c"/>
    <property type="match status" value="1"/>
</dbReference>
<dbReference type="GO" id="GO:0004721">
    <property type="term" value="F:phosphoprotein phosphatase activity"/>
    <property type="evidence" value="ECO:0007669"/>
    <property type="project" value="TreeGrafter"/>
</dbReference>
<sequence length="548" mass="63079">MAVQKNAYRQNRLLIIIFLVFISITFVVALFISYNLTAKYVENEFASKKIEVLEQTVKPYNDFFQNKIPEITSYQGFLDSASAGKYAATVFNDFGFVRRIIFYDALIGGKTGFTVNRNNLNISATAVYQYWNEKGVVKGSRQHNGTNEDDFREMAVKLSNYVAFSDTSKISTQDELFKAFWDVKPDKISYTNILRREDVRIYRNMQVLGNAKGATYKQNMVTFYLDPYLMKVKNTHPELYENVTITPVVYDPIDSEGDKLITEVSFPGAFSDYKLFFSSAQGYLTTEINRRFMPIGAVVLVMTGILILIGWLIYRNLNVNIKLFKLQYDFINNFTHEFKTPVSVIKIAGSNLKGDGELTERQRRHYGKILDEEADKLNELMNKLLSFTQLENKSITLKKEEIALDSFVGRYIETFKIKYPNFNLVYKITGVQTFYTDPVLLGSVFQNLIENAYKYSHPHQKELFINISQEKRNIVFSFADKGIGIPKNELGNVFKKFYRIENQYNQNGSVGLGLAFCKELVNFMNGDITVHSKINEGSEFVVTLPYEN</sequence>
<dbReference type="PRINTS" id="PR00344">
    <property type="entry name" value="BCTRLSENSOR"/>
</dbReference>
<evidence type="ECO:0000259" key="12">
    <source>
        <dbReference type="PROSITE" id="PS50109"/>
    </source>
</evidence>
<dbReference type="Pfam" id="PF00512">
    <property type="entry name" value="HisKA"/>
    <property type="match status" value="1"/>
</dbReference>
<dbReference type="GO" id="GO:0016036">
    <property type="term" value="P:cellular response to phosphate starvation"/>
    <property type="evidence" value="ECO:0007669"/>
    <property type="project" value="TreeGrafter"/>
</dbReference>
<evidence type="ECO:0000313" key="14">
    <source>
        <dbReference type="Proteomes" id="UP000245678"/>
    </source>
</evidence>
<dbReference type="PROSITE" id="PS50109">
    <property type="entry name" value="HIS_KIN"/>
    <property type="match status" value="1"/>
</dbReference>
<keyword evidence="14" id="KW-1185">Reference proteome</keyword>
<dbReference type="PANTHER" id="PTHR45453:SF2">
    <property type="entry name" value="HISTIDINE KINASE"/>
    <property type="match status" value="1"/>
</dbReference>
<dbReference type="EMBL" id="QGHA01000006">
    <property type="protein sequence ID" value="PWK76436.1"/>
    <property type="molecule type" value="Genomic_DNA"/>
</dbReference>
<dbReference type="SMART" id="SM00388">
    <property type="entry name" value="HisKA"/>
    <property type="match status" value="1"/>
</dbReference>
<dbReference type="Proteomes" id="UP000245678">
    <property type="component" value="Unassembled WGS sequence"/>
</dbReference>
<comment type="subcellular location">
    <subcellularLocation>
        <location evidence="2">Cell membrane</location>
        <topology evidence="2">Multi-pass membrane protein</topology>
    </subcellularLocation>
</comment>
<reference evidence="13 14" key="1">
    <citation type="submission" date="2018-05" db="EMBL/GenBank/DDBJ databases">
        <title>Genomic Encyclopedia of Archaeal and Bacterial Type Strains, Phase II (KMG-II): from individual species to whole genera.</title>
        <authorList>
            <person name="Goeker M."/>
        </authorList>
    </citation>
    <scope>NUCLEOTIDE SEQUENCE [LARGE SCALE GENOMIC DNA]</scope>
    <source>
        <strain evidence="13 14">DSM 19975</strain>
    </source>
</reference>
<keyword evidence="4" id="KW-1003">Cell membrane</keyword>
<dbReference type="SUPFAM" id="SSF55874">
    <property type="entry name" value="ATPase domain of HSP90 chaperone/DNA topoisomerase II/histidine kinase"/>
    <property type="match status" value="1"/>
</dbReference>
<dbReference type="GO" id="GO:0005886">
    <property type="term" value="C:plasma membrane"/>
    <property type="evidence" value="ECO:0007669"/>
    <property type="project" value="UniProtKB-SubCell"/>
</dbReference>
<organism evidence="13 14">
    <name type="scientific">Mucilaginibacter oryzae</name>
    <dbReference type="NCBI Taxonomy" id="468058"/>
    <lineage>
        <taxon>Bacteria</taxon>
        <taxon>Pseudomonadati</taxon>
        <taxon>Bacteroidota</taxon>
        <taxon>Sphingobacteriia</taxon>
        <taxon>Sphingobacteriales</taxon>
        <taxon>Sphingobacteriaceae</taxon>
        <taxon>Mucilaginibacter</taxon>
    </lineage>
</organism>
<comment type="caution">
    <text evidence="13">The sequence shown here is derived from an EMBL/GenBank/DDBJ whole genome shotgun (WGS) entry which is preliminary data.</text>
</comment>
<keyword evidence="6" id="KW-0808">Transferase</keyword>
<keyword evidence="9 11" id="KW-1133">Transmembrane helix</keyword>
<protein>
    <recommendedName>
        <fullName evidence="3">histidine kinase</fullName>
        <ecNumber evidence="3">2.7.13.3</ecNumber>
    </recommendedName>
</protein>
<evidence type="ECO:0000313" key="13">
    <source>
        <dbReference type="EMBL" id="PWK76436.1"/>
    </source>
</evidence>
<dbReference type="InterPro" id="IPR036890">
    <property type="entry name" value="HATPase_C_sf"/>
</dbReference>
<dbReference type="Gene3D" id="3.30.565.10">
    <property type="entry name" value="Histidine kinase-like ATPase, C-terminal domain"/>
    <property type="match status" value="1"/>
</dbReference>
<evidence type="ECO:0000256" key="2">
    <source>
        <dbReference type="ARBA" id="ARBA00004651"/>
    </source>
</evidence>
<evidence type="ECO:0000256" key="6">
    <source>
        <dbReference type="ARBA" id="ARBA00022679"/>
    </source>
</evidence>
<gene>
    <name evidence="13" type="ORF">LX99_03302</name>
</gene>
<evidence type="ECO:0000256" key="9">
    <source>
        <dbReference type="ARBA" id="ARBA00022989"/>
    </source>
</evidence>
<dbReference type="InterPro" id="IPR005467">
    <property type="entry name" value="His_kinase_dom"/>
</dbReference>
<dbReference type="InterPro" id="IPR003594">
    <property type="entry name" value="HATPase_dom"/>
</dbReference>
<keyword evidence="7 11" id="KW-0812">Transmembrane</keyword>
<dbReference type="InterPro" id="IPR003661">
    <property type="entry name" value="HisK_dim/P_dom"/>
</dbReference>
<dbReference type="PANTHER" id="PTHR45453">
    <property type="entry name" value="PHOSPHATE REGULON SENSOR PROTEIN PHOR"/>
    <property type="match status" value="1"/>
</dbReference>
<feature type="domain" description="Histidine kinase" evidence="12">
    <location>
        <begin position="333"/>
        <end position="548"/>
    </location>
</feature>
<dbReference type="InterPro" id="IPR004358">
    <property type="entry name" value="Sig_transdc_His_kin-like_C"/>
</dbReference>
<comment type="catalytic activity">
    <reaction evidence="1">
        <text>ATP + protein L-histidine = ADP + protein N-phospho-L-histidine.</text>
        <dbReference type="EC" id="2.7.13.3"/>
    </reaction>
</comment>
<name>A0A316H7I8_9SPHI</name>
<accession>A0A316H7I8</accession>
<keyword evidence="8 13" id="KW-0418">Kinase</keyword>
<dbReference type="Gene3D" id="1.10.287.130">
    <property type="match status" value="1"/>
</dbReference>
<feature type="transmembrane region" description="Helical" evidence="11">
    <location>
        <begin position="292"/>
        <end position="314"/>
    </location>
</feature>
<dbReference type="CDD" id="cd00075">
    <property type="entry name" value="HATPase"/>
    <property type="match status" value="1"/>
</dbReference>
<keyword evidence="5" id="KW-0597">Phosphoprotein</keyword>
<dbReference type="InterPro" id="IPR050351">
    <property type="entry name" value="BphY/WalK/GraS-like"/>
</dbReference>
<dbReference type="AlphaFoldDB" id="A0A316H7I8"/>
<feature type="transmembrane region" description="Helical" evidence="11">
    <location>
        <begin position="12"/>
        <end position="34"/>
    </location>
</feature>
<dbReference type="RefSeq" id="WP_109608851.1">
    <property type="nucleotide sequence ID" value="NZ_QGHA01000006.1"/>
</dbReference>
<dbReference type="InterPro" id="IPR036097">
    <property type="entry name" value="HisK_dim/P_sf"/>
</dbReference>
<evidence type="ECO:0000256" key="1">
    <source>
        <dbReference type="ARBA" id="ARBA00000085"/>
    </source>
</evidence>
<dbReference type="EC" id="2.7.13.3" evidence="3"/>
<evidence type="ECO:0000256" key="3">
    <source>
        <dbReference type="ARBA" id="ARBA00012438"/>
    </source>
</evidence>
<keyword evidence="10 11" id="KW-0472">Membrane</keyword>
<dbReference type="GO" id="GO:0000155">
    <property type="term" value="F:phosphorelay sensor kinase activity"/>
    <property type="evidence" value="ECO:0007669"/>
    <property type="project" value="InterPro"/>
</dbReference>
<dbReference type="CDD" id="cd00082">
    <property type="entry name" value="HisKA"/>
    <property type="match status" value="1"/>
</dbReference>
<evidence type="ECO:0000256" key="4">
    <source>
        <dbReference type="ARBA" id="ARBA00022475"/>
    </source>
</evidence>
<proteinExistence type="predicted"/>
<evidence type="ECO:0000256" key="5">
    <source>
        <dbReference type="ARBA" id="ARBA00022553"/>
    </source>
</evidence>